<evidence type="ECO:0000313" key="1">
    <source>
        <dbReference type="EMBL" id="CQH61595.1"/>
    </source>
</evidence>
<protein>
    <submittedName>
        <fullName evidence="1">Uncharacterized protein</fullName>
    </submittedName>
</protein>
<reference evidence="2" key="1">
    <citation type="journal article" date="2016" name="Environ. Microbiol.">
        <title>The complete genome of a viable archaeum isolated from 123-million-year-old rock salt.</title>
        <authorList>
            <person name="Jaakkola S.T."/>
            <person name="Pfeiffer F."/>
            <person name="Ravantti J.J."/>
            <person name="Guo Q."/>
            <person name="Liu Y."/>
            <person name="Chen X."/>
            <person name="Ma H."/>
            <person name="Yang C."/>
            <person name="Oksanen H.M."/>
            <person name="Bamford D.H."/>
        </authorList>
    </citation>
    <scope>NUCLEOTIDE SEQUENCE</scope>
    <source>
        <strain evidence="2">JI20-1</strain>
    </source>
</reference>
<dbReference type="AlphaFoldDB" id="A0A0U5H4N2"/>
<accession>A0A0U5H4N2</accession>
<name>A0A0U5H4N2_9EURY</name>
<organism evidence="1 2">
    <name type="scientific">Halobacterium hubeiense</name>
    <dbReference type="NCBI Taxonomy" id="1407499"/>
    <lineage>
        <taxon>Archaea</taxon>
        <taxon>Methanobacteriati</taxon>
        <taxon>Methanobacteriota</taxon>
        <taxon>Stenosarchaea group</taxon>
        <taxon>Halobacteria</taxon>
        <taxon>Halobacteriales</taxon>
        <taxon>Halobacteriaceae</taxon>
        <taxon>Halobacterium</taxon>
    </lineage>
</organism>
<gene>
    <name evidence="1" type="ORF">HHUB_3494</name>
</gene>
<dbReference type="STRING" id="1407499.HHUB_3494"/>
<proteinExistence type="predicted"/>
<keyword evidence="2" id="KW-1185">Reference proteome</keyword>
<dbReference type="KEGG" id="hhb:Hhub_3494"/>
<dbReference type="EMBL" id="LN831302">
    <property type="protein sequence ID" value="CQH61595.1"/>
    <property type="molecule type" value="Genomic_DNA"/>
</dbReference>
<sequence>MNDTTGGGRGSDELREWTLFEIGRLENPERAGEAAVEIAQHSCGQTNCEVV</sequence>
<evidence type="ECO:0000313" key="2">
    <source>
        <dbReference type="Proteomes" id="UP000066737"/>
    </source>
</evidence>
<dbReference type="Proteomes" id="UP000066737">
    <property type="component" value="Chromosome I"/>
</dbReference>